<sequence>MNNDGRTPDQIPSPLQPAPQKTPATDEQKQDARGYLRIFVALVVAVLLTSGLALPWKLVPLALALAAVVVGIMTLIKVVRFGIGPAQMFITALGLAASVVMTLGLGLAVATWDSTEKLENCMSNALTMQAEQECQAEFTNGILPG</sequence>
<dbReference type="RefSeq" id="WP_342022422.1">
    <property type="nucleotide sequence ID" value="NZ_CP151657.1"/>
</dbReference>
<keyword evidence="4" id="KW-1185">Reference proteome</keyword>
<evidence type="ECO:0000313" key="3">
    <source>
        <dbReference type="EMBL" id="WZP14766.1"/>
    </source>
</evidence>
<feature type="region of interest" description="Disordered" evidence="1">
    <location>
        <begin position="1"/>
        <end position="27"/>
    </location>
</feature>
<keyword evidence="2" id="KW-0472">Membrane</keyword>
<evidence type="ECO:0000313" key="4">
    <source>
        <dbReference type="Proteomes" id="UP001448858"/>
    </source>
</evidence>
<name>A0ABZ2ZSR9_9MICC</name>
<feature type="transmembrane region" description="Helical" evidence="2">
    <location>
        <begin position="88"/>
        <end position="112"/>
    </location>
</feature>
<gene>
    <name evidence="3" type="ORF">AAE021_11275</name>
</gene>
<evidence type="ECO:0000256" key="2">
    <source>
        <dbReference type="SAM" id="Phobius"/>
    </source>
</evidence>
<feature type="transmembrane region" description="Helical" evidence="2">
    <location>
        <begin position="34"/>
        <end position="52"/>
    </location>
</feature>
<keyword evidence="2" id="KW-1133">Transmembrane helix</keyword>
<reference evidence="3 4" key="1">
    <citation type="submission" date="2024-04" db="EMBL/GenBank/DDBJ databases">
        <title>Arthrobacter sp. from Plains bison fecal sample.</title>
        <authorList>
            <person name="Ruzzini A."/>
        </authorList>
    </citation>
    <scope>NUCLEOTIDE SEQUENCE [LARGE SCALE GENOMIC DNA]</scope>
    <source>
        <strain evidence="3 4">EINP1</strain>
    </source>
</reference>
<accession>A0ABZ2ZSR9</accession>
<dbReference type="EMBL" id="CP151657">
    <property type="protein sequence ID" value="WZP14766.1"/>
    <property type="molecule type" value="Genomic_DNA"/>
</dbReference>
<organism evidence="3 4">
    <name type="scientific">Arthrobacter citreus</name>
    <dbReference type="NCBI Taxonomy" id="1670"/>
    <lineage>
        <taxon>Bacteria</taxon>
        <taxon>Bacillati</taxon>
        <taxon>Actinomycetota</taxon>
        <taxon>Actinomycetes</taxon>
        <taxon>Micrococcales</taxon>
        <taxon>Micrococcaceae</taxon>
        <taxon>Arthrobacter</taxon>
    </lineage>
</organism>
<dbReference type="Proteomes" id="UP001448858">
    <property type="component" value="Chromosome"/>
</dbReference>
<feature type="transmembrane region" description="Helical" evidence="2">
    <location>
        <begin position="58"/>
        <end position="76"/>
    </location>
</feature>
<proteinExistence type="predicted"/>
<protein>
    <submittedName>
        <fullName evidence="3">Uncharacterized protein</fullName>
    </submittedName>
</protein>
<evidence type="ECO:0000256" key="1">
    <source>
        <dbReference type="SAM" id="MobiDB-lite"/>
    </source>
</evidence>
<keyword evidence="2" id="KW-0812">Transmembrane</keyword>